<evidence type="ECO:0000259" key="5">
    <source>
        <dbReference type="Pfam" id="PF02902"/>
    </source>
</evidence>
<evidence type="ECO:0000256" key="2">
    <source>
        <dbReference type="ARBA" id="ARBA00022670"/>
    </source>
</evidence>
<dbReference type="PANTHER" id="PTHR31470">
    <property type="entry name" value="CYSTEINE PROTEINASES SUPERFAMILY PROTEIN-RELATED-RELATED"/>
    <property type="match status" value="1"/>
</dbReference>
<dbReference type="GO" id="GO:0008234">
    <property type="term" value="F:cysteine-type peptidase activity"/>
    <property type="evidence" value="ECO:0007669"/>
    <property type="project" value="InterPro"/>
</dbReference>
<evidence type="ECO:0000313" key="6">
    <source>
        <dbReference type="EMBL" id="PHT70625.1"/>
    </source>
</evidence>
<keyword evidence="2" id="KW-0645">Protease</keyword>
<feature type="region of interest" description="Disordered" evidence="4">
    <location>
        <begin position="184"/>
        <end position="237"/>
    </location>
</feature>
<feature type="compositionally biased region" description="Basic and acidic residues" evidence="4">
    <location>
        <begin position="186"/>
        <end position="198"/>
    </location>
</feature>
<protein>
    <recommendedName>
        <fullName evidence="5">Ubiquitin-like protease family profile domain-containing protein</fullName>
    </recommendedName>
</protein>
<evidence type="ECO:0000256" key="1">
    <source>
        <dbReference type="ARBA" id="ARBA00005234"/>
    </source>
</evidence>
<comment type="similarity">
    <text evidence="1">Belongs to the peptidase C48 family.</text>
</comment>
<dbReference type="AlphaFoldDB" id="A0A2G2YLQ4"/>
<feature type="domain" description="Ubiquitin-like protease family profile" evidence="5">
    <location>
        <begin position="389"/>
        <end position="485"/>
    </location>
</feature>
<dbReference type="SUPFAM" id="SSF53098">
    <property type="entry name" value="Ribonuclease H-like"/>
    <property type="match status" value="1"/>
</dbReference>
<gene>
    <name evidence="6" type="ORF">T459_25729</name>
</gene>
<dbReference type="Proteomes" id="UP000222542">
    <property type="component" value="Unassembled WGS sequence"/>
</dbReference>
<reference evidence="6 7" key="1">
    <citation type="journal article" date="2014" name="Nat. Genet.">
        <title>Genome sequence of the hot pepper provides insights into the evolution of pungency in Capsicum species.</title>
        <authorList>
            <person name="Kim S."/>
            <person name="Park M."/>
            <person name="Yeom S.I."/>
            <person name="Kim Y.M."/>
            <person name="Lee J.M."/>
            <person name="Lee H.A."/>
            <person name="Seo E."/>
            <person name="Choi J."/>
            <person name="Cheong K."/>
            <person name="Kim K.T."/>
            <person name="Jung K."/>
            <person name="Lee G.W."/>
            <person name="Oh S.K."/>
            <person name="Bae C."/>
            <person name="Kim S.B."/>
            <person name="Lee H.Y."/>
            <person name="Kim S.Y."/>
            <person name="Kim M.S."/>
            <person name="Kang B.C."/>
            <person name="Jo Y.D."/>
            <person name="Yang H.B."/>
            <person name="Jeong H.J."/>
            <person name="Kang W.H."/>
            <person name="Kwon J.K."/>
            <person name="Shin C."/>
            <person name="Lim J.Y."/>
            <person name="Park J.H."/>
            <person name="Huh J.H."/>
            <person name="Kim J.S."/>
            <person name="Kim B.D."/>
            <person name="Cohen O."/>
            <person name="Paran I."/>
            <person name="Suh M.C."/>
            <person name="Lee S.B."/>
            <person name="Kim Y.K."/>
            <person name="Shin Y."/>
            <person name="Noh S.J."/>
            <person name="Park J."/>
            <person name="Seo Y.S."/>
            <person name="Kwon S.Y."/>
            <person name="Kim H.A."/>
            <person name="Park J.M."/>
            <person name="Kim H.J."/>
            <person name="Choi S.B."/>
            <person name="Bosland P.W."/>
            <person name="Reeves G."/>
            <person name="Jo S.H."/>
            <person name="Lee B.W."/>
            <person name="Cho H.T."/>
            <person name="Choi H.S."/>
            <person name="Lee M.S."/>
            <person name="Yu Y."/>
            <person name="Do Choi Y."/>
            <person name="Park B.S."/>
            <person name="van Deynze A."/>
            <person name="Ashrafi H."/>
            <person name="Hill T."/>
            <person name="Kim W.T."/>
            <person name="Pai H.S."/>
            <person name="Ahn H.K."/>
            <person name="Yeam I."/>
            <person name="Giovannoni J.J."/>
            <person name="Rose J.K."/>
            <person name="Sorensen I."/>
            <person name="Lee S.J."/>
            <person name="Kim R.W."/>
            <person name="Choi I.Y."/>
            <person name="Choi B.S."/>
            <person name="Lim J.S."/>
            <person name="Lee Y.H."/>
            <person name="Choi D."/>
        </authorList>
    </citation>
    <scope>NUCLEOTIDE SEQUENCE [LARGE SCALE GENOMIC DNA]</scope>
    <source>
        <strain evidence="7">cv. CM334</strain>
    </source>
</reference>
<dbReference type="GO" id="GO:0003676">
    <property type="term" value="F:nucleic acid binding"/>
    <property type="evidence" value="ECO:0007669"/>
    <property type="project" value="InterPro"/>
</dbReference>
<feature type="region of interest" description="Disordered" evidence="4">
    <location>
        <begin position="115"/>
        <end position="147"/>
    </location>
</feature>
<evidence type="ECO:0000256" key="4">
    <source>
        <dbReference type="SAM" id="MobiDB-lite"/>
    </source>
</evidence>
<dbReference type="Gene3D" id="3.30.420.10">
    <property type="entry name" value="Ribonuclease H-like superfamily/Ribonuclease H"/>
    <property type="match status" value="1"/>
</dbReference>
<reference evidence="6 7" key="2">
    <citation type="journal article" date="2017" name="Genome Biol.">
        <title>New reference genome sequences of hot pepper reveal the massive evolution of plant disease-resistance genes by retroduplication.</title>
        <authorList>
            <person name="Kim S."/>
            <person name="Park J."/>
            <person name="Yeom S.I."/>
            <person name="Kim Y.M."/>
            <person name="Seo E."/>
            <person name="Kim K.T."/>
            <person name="Kim M.S."/>
            <person name="Lee J.M."/>
            <person name="Cheong K."/>
            <person name="Shin H.S."/>
            <person name="Kim S.B."/>
            <person name="Han K."/>
            <person name="Lee J."/>
            <person name="Park M."/>
            <person name="Lee H.A."/>
            <person name="Lee H.Y."/>
            <person name="Lee Y."/>
            <person name="Oh S."/>
            <person name="Lee J.H."/>
            <person name="Choi E."/>
            <person name="Choi E."/>
            <person name="Lee S.E."/>
            <person name="Jeon J."/>
            <person name="Kim H."/>
            <person name="Choi G."/>
            <person name="Song H."/>
            <person name="Lee J."/>
            <person name="Lee S.C."/>
            <person name="Kwon J.K."/>
            <person name="Lee H.Y."/>
            <person name="Koo N."/>
            <person name="Hong Y."/>
            <person name="Kim R.W."/>
            <person name="Kang W.H."/>
            <person name="Huh J.H."/>
            <person name="Kang B.C."/>
            <person name="Yang T.J."/>
            <person name="Lee Y.H."/>
            <person name="Bennetzen J.L."/>
            <person name="Choi D."/>
        </authorList>
    </citation>
    <scope>NUCLEOTIDE SEQUENCE [LARGE SCALE GENOMIC DNA]</scope>
    <source>
        <strain evidence="7">cv. CM334</strain>
    </source>
</reference>
<dbReference type="InterPro" id="IPR003653">
    <property type="entry name" value="Peptidase_C48_C"/>
</dbReference>
<comment type="caution">
    <text evidence="6">The sequence shown here is derived from an EMBL/GenBank/DDBJ whole genome shotgun (WGS) entry which is preliminary data.</text>
</comment>
<dbReference type="EMBL" id="AYRZ02000010">
    <property type="protein sequence ID" value="PHT70625.1"/>
    <property type="molecule type" value="Genomic_DNA"/>
</dbReference>
<dbReference type="InterPro" id="IPR012337">
    <property type="entry name" value="RNaseH-like_sf"/>
</dbReference>
<keyword evidence="7" id="KW-1185">Reference proteome</keyword>
<dbReference type="Gene3D" id="3.40.395.10">
    <property type="entry name" value="Adenoviral Proteinase, Chain A"/>
    <property type="match status" value="1"/>
</dbReference>
<dbReference type="SUPFAM" id="SSF54001">
    <property type="entry name" value="Cysteine proteinases"/>
    <property type="match status" value="1"/>
</dbReference>
<sequence length="738" mass="83960">MGWAKQRVDLFISQVGVAEIEKAHSPLIAKAFSRAGLEPALPCDGVHSGNLVGDHNQVLSFTPSEFDYTKLDFSENRSKQRNDPEKLKILRESFAAKNRDSDMQIEDLDEIEHIPKSPSEQVAQYPLHESEKSIPDREGDPSQSLNEYKMNTKSDNIIDDAGQSSKVGGNEAGAEECLKVAQFPLHESEKGIPDREGDSPQSLNEYKMDAKSDNVVDDAGQSSKVGGNEAGAEKGLKDSEEALHNTDEDLSKAITLYIRPSPAAYPTRITDIAAATIDTCDRQGNTDSQCYIRDNDIVAISQHIDMVFYYLRKKAKLDKISEYRYTTMNCIFMNYIHETYTHYHRSHSDINLSSHDENVRSNKVASVERSIYEIMQGLCIPISIPWHMIDEVYLPINCKGSFYWVLAVVGLKERCIRVYDSLKGHRGHGNEIKELAEMLSTYLTIFNFFEKKERTDWSLLEAYKEKMDQDAFDIQFIDGIVQQSSGTLYSSKSSSSLLWILWDSPTKQSSSLSVKDFNLRQRRWLKLLKDYDMSVLYHPGKANVVADALSRLSIGSVAHVEDSVDDLRQRILAEVHGACYSIYSGATKMYHDLWDIYWWSGIKGLGTQVYLRTAFHPQTNSQAERTIQTLEVMLRACAIDFKGSWDDHLPLIEFAYNNSYHSSIKMASFEDLYGRRCRSPVGWFEVSEASVIGPDLVFDTLEKFQLIRERLRAAQSRHKSYADVHRKDLELEVSDYVY</sequence>
<dbReference type="InterPro" id="IPR036397">
    <property type="entry name" value="RNaseH_sf"/>
</dbReference>
<evidence type="ECO:0000256" key="3">
    <source>
        <dbReference type="ARBA" id="ARBA00022801"/>
    </source>
</evidence>
<dbReference type="Gramene" id="PHT70625">
    <property type="protein sequence ID" value="PHT70625"/>
    <property type="gene ID" value="T459_25729"/>
</dbReference>
<keyword evidence="3" id="KW-0378">Hydrolase</keyword>
<name>A0A2G2YLQ4_CAPAN</name>
<accession>A0A2G2YLQ4</accession>
<dbReference type="PANTHER" id="PTHR31470:SF46">
    <property type="entry name" value="ULP1 PROTEASE FAMILY, C-TERMINAL CATALYTIC DOMAIN CONTAINING PROTEIN"/>
    <property type="match status" value="1"/>
</dbReference>
<feature type="compositionally biased region" description="Basic and acidic residues" evidence="4">
    <location>
        <begin position="128"/>
        <end position="140"/>
    </location>
</feature>
<proteinExistence type="inferred from homology"/>
<dbReference type="GO" id="GO:0006508">
    <property type="term" value="P:proteolysis"/>
    <property type="evidence" value="ECO:0007669"/>
    <property type="project" value="UniProtKB-KW"/>
</dbReference>
<organism evidence="6 7">
    <name type="scientific">Capsicum annuum</name>
    <name type="common">Capsicum pepper</name>
    <dbReference type="NCBI Taxonomy" id="4072"/>
    <lineage>
        <taxon>Eukaryota</taxon>
        <taxon>Viridiplantae</taxon>
        <taxon>Streptophyta</taxon>
        <taxon>Embryophyta</taxon>
        <taxon>Tracheophyta</taxon>
        <taxon>Spermatophyta</taxon>
        <taxon>Magnoliopsida</taxon>
        <taxon>eudicotyledons</taxon>
        <taxon>Gunneridae</taxon>
        <taxon>Pentapetalae</taxon>
        <taxon>asterids</taxon>
        <taxon>lamiids</taxon>
        <taxon>Solanales</taxon>
        <taxon>Solanaceae</taxon>
        <taxon>Solanoideae</taxon>
        <taxon>Capsiceae</taxon>
        <taxon>Capsicum</taxon>
    </lineage>
</organism>
<evidence type="ECO:0000313" key="7">
    <source>
        <dbReference type="Proteomes" id="UP000222542"/>
    </source>
</evidence>
<dbReference type="Pfam" id="PF02902">
    <property type="entry name" value="Peptidase_C48"/>
    <property type="match status" value="1"/>
</dbReference>
<dbReference type="InterPro" id="IPR038765">
    <property type="entry name" value="Papain-like_cys_pep_sf"/>
</dbReference>